<dbReference type="AlphaFoldDB" id="A0AAD9EPJ1"/>
<accession>A0AAD9EPJ1</accession>
<evidence type="ECO:0000313" key="2">
    <source>
        <dbReference type="Proteomes" id="UP001243330"/>
    </source>
</evidence>
<name>A0AAD9EPJ1_9PEZI</name>
<sequence>MQFIGLFDRNSVTNSPKTYQCRRTIRPLCRIIVCLVQTHIEAGEQVGKTEIHLHVSDALKSRVPLLKGTNHFSSSHPFSPSQRSGMNLCGSGKISGLSWMVLIA</sequence>
<keyword evidence="2" id="KW-1185">Reference proteome</keyword>
<dbReference type="EMBL" id="JAQOWY010000010">
    <property type="protein sequence ID" value="KAK1856275.1"/>
    <property type="molecule type" value="Genomic_DNA"/>
</dbReference>
<dbReference type="Proteomes" id="UP001243330">
    <property type="component" value="Unassembled WGS sequence"/>
</dbReference>
<proteinExistence type="predicted"/>
<reference evidence="1" key="1">
    <citation type="submission" date="2023-01" db="EMBL/GenBank/DDBJ databases">
        <title>Colletotrichum chrysophilum M932 genome sequence.</title>
        <authorList>
            <person name="Baroncelli R."/>
        </authorList>
    </citation>
    <scope>NUCLEOTIDE SEQUENCE</scope>
    <source>
        <strain evidence="1">M932</strain>
    </source>
</reference>
<organism evidence="1 2">
    <name type="scientific">Colletotrichum chrysophilum</name>
    <dbReference type="NCBI Taxonomy" id="1836956"/>
    <lineage>
        <taxon>Eukaryota</taxon>
        <taxon>Fungi</taxon>
        <taxon>Dikarya</taxon>
        <taxon>Ascomycota</taxon>
        <taxon>Pezizomycotina</taxon>
        <taxon>Sordariomycetes</taxon>
        <taxon>Hypocreomycetidae</taxon>
        <taxon>Glomerellales</taxon>
        <taxon>Glomerellaceae</taxon>
        <taxon>Colletotrichum</taxon>
        <taxon>Colletotrichum gloeosporioides species complex</taxon>
    </lineage>
</organism>
<gene>
    <name evidence="1" type="ORF">CCHR01_01023</name>
</gene>
<evidence type="ECO:0000313" key="1">
    <source>
        <dbReference type="EMBL" id="KAK1856275.1"/>
    </source>
</evidence>
<protein>
    <submittedName>
        <fullName evidence="1">Uncharacterized protein</fullName>
    </submittedName>
</protein>
<comment type="caution">
    <text evidence="1">The sequence shown here is derived from an EMBL/GenBank/DDBJ whole genome shotgun (WGS) entry which is preliminary data.</text>
</comment>